<keyword evidence="9" id="KW-0464">Manganese</keyword>
<comment type="cofactor">
    <cofactor evidence="2">
        <name>Mg(2+)</name>
        <dbReference type="ChEBI" id="CHEBI:18420"/>
    </cofactor>
</comment>
<dbReference type="Pfam" id="PF00481">
    <property type="entry name" value="PP2C"/>
    <property type="match status" value="2"/>
</dbReference>
<dbReference type="SUPFAM" id="SSF81606">
    <property type="entry name" value="PP2C-like"/>
    <property type="match status" value="2"/>
</dbReference>
<reference evidence="16" key="2">
    <citation type="submission" date="2013-12" db="EMBL/GenBank/DDBJ databases">
        <authorList>
            <person name="Yu Y."/>
            <person name="Lee S."/>
            <person name="de Baynast K."/>
            <person name="Wissotski M."/>
            <person name="Liu L."/>
            <person name="Talag J."/>
            <person name="Goicoechea J."/>
            <person name="Angelova A."/>
            <person name="Jetty R."/>
            <person name="Kudrna D."/>
            <person name="Golser W."/>
            <person name="Rivera L."/>
            <person name="Zhang J."/>
            <person name="Wing R."/>
        </authorList>
    </citation>
    <scope>NUCLEOTIDE SEQUENCE</scope>
</reference>
<dbReference type="GO" id="GO:0004722">
    <property type="term" value="F:protein serine/threonine phosphatase activity"/>
    <property type="evidence" value="ECO:0007669"/>
    <property type="project" value="UniProtKB-EC"/>
</dbReference>
<sequence>MSSRRAPSPAAAGGGLAGALLRRMARAAGLRALVGIEAAGRGGRVAVAAGHRGGFPGWPGVGCGSSSSSSAASFSLTRAQARRAAGSAARTRPPSESNGWITGGSASEDGRLSWGFSSFKGRRPSMEDRFSIKIETIDRQTVGLFGVFDGHGGPLAAEYLKEHLFENLVQHPEFLKDTKLAISQTFLKTDADFLESVSSNPFRDDGSTAVTAILVGNQLYVANVGDSRAVALEAGKAVPLSEDHKPNRKDEQKRIEDAGGIIVLDDTWRVNGLLAMSRAFGNCALKQYVKAEPDIQEKTIDESLEYLILATDGLWDVMRNEDVISQLKAQDGPEAAAMKLTEVAHSRLSLDNITCLVLEFHHEKSASSSLHSFPLLRNGAAAPRFFSSRGRGRAGALAKSLIEDEEIDDDDEDEAGLNDWIREAFFLSISSDEEGEAPSTRESAAPSGGGGCRRGRKNSERPPLRLRFDGGEDGCSNDGEFSWGYSSFKGKRPSMEDRFSIKLTTIDGQTIGLFGVFDGHCGPRAAEYLKQHLFENLVKHPKFLKDTKLAIKQTFLKIDADFLHSTSSDRLIRDDGSTAVTAILIGNRLYVANVGDSRAVALKAGKAVPLSKDHKPNRKDERKRIEAAGGIVSVDDTWRVNRNLAVSRAFGNHAMKRYVIANPDIQEKVVGEGFEYLVLASDGLWDVIRNEDVVSLLKGQDGPKVAAMKLTEVAHSRFTLDNVTCIVLQFHHGKSTNSK</sequence>
<evidence type="ECO:0000256" key="9">
    <source>
        <dbReference type="ARBA" id="ARBA00023211"/>
    </source>
</evidence>
<evidence type="ECO:0000256" key="12">
    <source>
        <dbReference type="RuleBase" id="RU003465"/>
    </source>
</evidence>
<comment type="similarity">
    <text evidence="3 12">Belongs to the PP2C family.</text>
</comment>
<accession>A0A0D9WQU0</accession>
<keyword evidence="16" id="KW-1185">Reference proteome</keyword>
<evidence type="ECO:0000256" key="5">
    <source>
        <dbReference type="ARBA" id="ARBA00022723"/>
    </source>
</evidence>
<evidence type="ECO:0000256" key="1">
    <source>
        <dbReference type="ARBA" id="ARBA00001936"/>
    </source>
</evidence>
<dbReference type="eggNOG" id="KOG0698">
    <property type="taxonomic scope" value="Eukaryota"/>
</dbReference>
<feature type="region of interest" description="Disordered" evidence="13">
    <location>
        <begin position="432"/>
        <end position="471"/>
    </location>
</feature>
<evidence type="ECO:0000256" key="2">
    <source>
        <dbReference type="ARBA" id="ARBA00001946"/>
    </source>
</evidence>
<evidence type="ECO:0000256" key="6">
    <source>
        <dbReference type="ARBA" id="ARBA00022801"/>
    </source>
</evidence>
<keyword evidence="5" id="KW-0479">Metal-binding</keyword>
<dbReference type="Proteomes" id="UP000032180">
    <property type="component" value="Chromosome 6"/>
</dbReference>
<proteinExistence type="inferred from homology"/>
<keyword evidence="8 12" id="KW-0904">Protein phosphatase</keyword>
<feature type="domain" description="PPM-type phosphatase" evidence="14">
    <location>
        <begin position="482"/>
        <end position="730"/>
    </location>
</feature>
<protein>
    <recommendedName>
        <fullName evidence="4">protein-serine/threonine phosphatase</fullName>
        <ecNumber evidence="4">3.1.3.16</ecNumber>
    </recommendedName>
</protein>
<dbReference type="GO" id="GO:0046872">
    <property type="term" value="F:metal ion binding"/>
    <property type="evidence" value="ECO:0007669"/>
    <property type="project" value="UniProtKB-KW"/>
</dbReference>
<feature type="region of interest" description="Disordered" evidence="13">
    <location>
        <begin position="83"/>
        <end position="104"/>
    </location>
</feature>
<evidence type="ECO:0000256" key="8">
    <source>
        <dbReference type="ARBA" id="ARBA00022912"/>
    </source>
</evidence>
<feature type="compositionally biased region" description="Basic and acidic residues" evidence="13">
    <location>
        <begin position="457"/>
        <end position="470"/>
    </location>
</feature>
<comment type="catalytic activity">
    <reaction evidence="11">
        <text>O-phospho-L-threonyl-[protein] + H2O = L-threonyl-[protein] + phosphate</text>
        <dbReference type="Rhea" id="RHEA:47004"/>
        <dbReference type="Rhea" id="RHEA-COMP:11060"/>
        <dbReference type="Rhea" id="RHEA-COMP:11605"/>
        <dbReference type="ChEBI" id="CHEBI:15377"/>
        <dbReference type="ChEBI" id="CHEBI:30013"/>
        <dbReference type="ChEBI" id="CHEBI:43474"/>
        <dbReference type="ChEBI" id="CHEBI:61977"/>
        <dbReference type="EC" id="3.1.3.16"/>
    </reaction>
</comment>
<dbReference type="SMART" id="SM00332">
    <property type="entry name" value="PP2Cc"/>
    <property type="match status" value="2"/>
</dbReference>
<dbReference type="InterPro" id="IPR000222">
    <property type="entry name" value="PP2C_BS"/>
</dbReference>
<feature type="domain" description="PPM-type phosphatase" evidence="14">
    <location>
        <begin position="113"/>
        <end position="360"/>
    </location>
</feature>
<evidence type="ECO:0000256" key="10">
    <source>
        <dbReference type="ARBA" id="ARBA00047761"/>
    </source>
</evidence>
<keyword evidence="7" id="KW-0460">Magnesium</keyword>
<dbReference type="STRING" id="77586.A0A0D9WQU0"/>
<organism evidence="15 16">
    <name type="scientific">Leersia perrieri</name>
    <dbReference type="NCBI Taxonomy" id="77586"/>
    <lineage>
        <taxon>Eukaryota</taxon>
        <taxon>Viridiplantae</taxon>
        <taxon>Streptophyta</taxon>
        <taxon>Embryophyta</taxon>
        <taxon>Tracheophyta</taxon>
        <taxon>Spermatophyta</taxon>
        <taxon>Magnoliopsida</taxon>
        <taxon>Liliopsida</taxon>
        <taxon>Poales</taxon>
        <taxon>Poaceae</taxon>
        <taxon>BOP clade</taxon>
        <taxon>Oryzoideae</taxon>
        <taxon>Oryzeae</taxon>
        <taxon>Oryzinae</taxon>
        <taxon>Leersia</taxon>
    </lineage>
</organism>
<dbReference type="InterPro" id="IPR036457">
    <property type="entry name" value="PPM-type-like_dom_sf"/>
</dbReference>
<evidence type="ECO:0000259" key="14">
    <source>
        <dbReference type="PROSITE" id="PS51746"/>
    </source>
</evidence>
<dbReference type="PROSITE" id="PS01032">
    <property type="entry name" value="PPM_1"/>
    <property type="match status" value="1"/>
</dbReference>
<evidence type="ECO:0000256" key="11">
    <source>
        <dbReference type="ARBA" id="ARBA00048336"/>
    </source>
</evidence>
<keyword evidence="6 12" id="KW-0378">Hydrolase</keyword>
<evidence type="ECO:0000313" key="15">
    <source>
        <dbReference type="EnsemblPlants" id="LPERR06G13980.1"/>
    </source>
</evidence>
<evidence type="ECO:0000256" key="13">
    <source>
        <dbReference type="SAM" id="MobiDB-lite"/>
    </source>
</evidence>
<dbReference type="InterPro" id="IPR015655">
    <property type="entry name" value="PP2C"/>
</dbReference>
<dbReference type="Gene3D" id="3.60.40.10">
    <property type="entry name" value="PPM-type phosphatase domain"/>
    <property type="match status" value="2"/>
</dbReference>
<dbReference type="PANTHER" id="PTHR47992">
    <property type="entry name" value="PROTEIN PHOSPHATASE"/>
    <property type="match status" value="1"/>
</dbReference>
<dbReference type="PROSITE" id="PS51746">
    <property type="entry name" value="PPM_2"/>
    <property type="match status" value="2"/>
</dbReference>
<comment type="cofactor">
    <cofactor evidence="1">
        <name>Mn(2+)</name>
        <dbReference type="ChEBI" id="CHEBI:29035"/>
    </cofactor>
</comment>
<evidence type="ECO:0000256" key="7">
    <source>
        <dbReference type="ARBA" id="ARBA00022842"/>
    </source>
</evidence>
<evidence type="ECO:0000256" key="3">
    <source>
        <dbReference type="ARBA" id="ARBA00006702"/>
    </source>
</evidence>
<reference evidence="15 16" key="1">
    <citation type="submission" date="2012-08" db="EMBL/GenBank/DDBJ databases">
        <title>Oryza genome evolution.</title>
        <authorList>
            <person name="Wing R.A."/>
        </authorList>
    </citation>
    <scope>NUCLEOTIDE SEQUENCE</scope>
</reference>
<dbReference type="EnsemblPlants" id="LPERR06G13980.1">
    <property type="protein sequence ID" value="LPERR06G13980.1"/>
    <property type="gene ID" value="LPERR06G13980"/>
</dbReference>
<comment type="catalytic activity">
    <reaction evidence="10">
        <text>O-phospho-L-seryl-[protein] + H2O = L-seryl-[protein] + phosphate</text>
        <dbReference type="Rhea" id="RHEA:20629"/>
        <dbReference type="Rhea" id="RHEA-COMP:9863"/>
        <dbReference type="Rhea" id="RHEA-COMP:11604"/>
        <dbReference type="ChEBI" id="CHEBI:15377"/>
        <dbReference type="ChEBI" id="CHEBI:29999"/>
        <dbReference type="ChEBI" id="CHEBI:43474"/>
        <dbReference type="ChEBI" id="CHEBI:83421"/>
        <dbReference type="EC" id="3.1.3.16"/>
    </reaction>
</comment>
<dbReference type="Gramene" id="LPERR06G13980.1">
    <property type="protein sequence ID" value="LPERR06G13980.1"/>
    <property type="gene ID" value="LPERR06G13980"/>
</dbReference>
<feature type="compositionally biased region" description="Low complexity" evidence="13">
    <location>
        <begin position="83"/>
        <end position="92"/>
    </location>
</feature>
<dbReference type="EC" id="3.1.3.16" evidence="4"/>
<evidence type="ECO:0000256" key="4">
    <source>
        <dbReference type="ARBA" id="ARBA00013081"/>
    </source>
</evidence>
<dbReference type="CDD" id="cd00143">
    <property type="entry name" value="PP2Cc"/>
    <property type="match status" value="2"/>
</dbReference>
<dbReference type="HOGENOM" id="CLU_022688_0_0_1"/>
<reference evidence="15" key="3">
    <citation type="submission" date="2015-04" db="UniProtKB">
        <authorList>
            <consortium name="EnsemblPlants"/>
        </authorList>
    </citation>
    <scope>IDENTIFICATION</scope>
</reference>
<evidence type="ECO:0000313" key="16">
    <source>
        <dbReference type="Proteomes" id="UP000032180"/>
    </source>
</evidence>
<dbReference type="InterPro" id="IPR001932">
    <property type="entry name" value="PPM-type_phosphatase-like_dom"/>
</dbReference>
<name>A0A0D9WQU0_9ORYZ</name>
<dbReference type="AlphaFoldDB" id="A0A0D9WQU0"/>